<comment type="caution">
    <text evidence="1">The sequence shown here is derived from an EMBL/GenBank/DDBJ whole genome shotgun (WGS) entry which is preliminary data.</text>
</comment>
<accession>A0A644WE34</accession>
<name>A0A644WE34_9ZZZZ</name>
<sequence length="238" mass="27401">MKIDISEIVNAKLQQLEDSGAVQKAIEDTFEKTIMKAVTESLDGYSIRSALEKKVSEQVSSAVAEMDFSTYNAIMVEKMRQLVNDYCNEDIANKATAMLEKLFVYKREEIKLSEIFDAYRDYVLESVEESDKWEYRQFTMECEEDGNYGWLNCKLNEKEIDRYDRPEIQFSVHRDYKDKSAGTIGTLYLGGKSVKDGVVLGKLNDIEVLVVQLLYNKTRIVIDIGSSDDLETYYDIDD</sequence>
<dbReference type="AlphaFoldDB" id="A0A644WE34"/>
<gene>
    <name evidence="1" type="ORF">SDC9_46811</name>
</gene>
<proteinExistence type="predicted"/>
<evidence type="ECO:0000313" key="1">
    <source>
        <dbReference type="EMBL" id="MPM00584.1"/>
    </source>
</evidence>
<organism evidence="1">
    <name type="scientific">bioreactor metagenome</name>
    <dbReference type="NCBI Taxonomy" id="1076179"/>
    <lineage>
        <taxon>unclassified sequences</taxon>
        <taxon>metagenomes</taxon>
        <taxon>ecological metagenomes</taxon>
    </lineage>
</organism>
<protein>
    <submittedName>
        <fullName evidence="1">Uncharacterized protein</fullName>
    </submittedName>
</protein>
<dbReference type="EMBL" id="VSSQ01000739">
    <property type="protein sequence ID" value="MPM00584.1"/>
    <property type="molecule type" value="Genomic_DNA"/>
</dbReference>
<reference evidence="1" key="1">
    <citation type="submission" date="2019-08" db="EMBL/GenBank/DDBJ databases">
        <authorList>
            <person name="Kucharzyk K."/>
            <person name="Murdoch R.W."/>
            <person name="Higgins S."/>
            <person name="Loffler F."/>
        </authorList>
    </citation>
    <scope>NUCLEOTIDE SEQUENCE</scope>
</reference>